<feature type="region of interest" description="Disordered" evidence="1">
    <location>
        <begin position="60"/>
        <end position="84"/>
    </location>
</feature>
<feature type="region of interest" description="Disordered" evidence="1">
    <location>
        <begin position="1"/>
        <end position="27"/>
    </location>
</feature>
<evidence type="ECO:0000313" key="2">
    <source>
        <dbReference type="EMBL" id="KAK9020245.1"/>
    </source>
</evidence>
<evidence type="ECO:0000256" key="1">
    <source>
        <dbReference type="SAM" id="MobiDB-lite"/>
    </source>
</evidence>
<sequence>MPEAQPYPVHASSPSSGPGLGPQILDDEGGLLEVPVLSNIKSLESIEGLVNCSPIDQLSLHSAPPSRPISGKAKPQKRLGPGLHELVPTWQGVGRTKLSRSSAN</sequence>
<dbReference type="EMBL" id="JBBPBN010000017">
    <property type="protein sequence ID" value="KAK9020245.1"/>
    <property type="molecule type" value="Genomic_DNA"/>
</dbReference>
<dbReference type="Proteomes" id="UP001396334">
    <property type="component" value="Unassembled WGS sequence"/>
</dbReference>
<gene>
    <name evidence="2" type="ORF">V6N11_054735</name>
</gene>
<name>A0ABR2S4U8_9ROSI</name>
<keyword evidence="3" id="KW-1185">Reference proteome</keyword>
<protein>
    <submittedName>
        <fullName evidence="2">Uncharacterized protein</fullName>
    </submittedName>
</protein>
<accession>A0ABR2S4U8</accession>
<evidence type="ECO:0000313" key="3">
    <source>
        <dbReference type="Proteomes" id="UP001396334"/>
    </source>
</evidence>
<reference evidence="2 3" key="1">
    <citation type="journal article" date="2024" name="G3 (Bethesda)">
        <title>Genome assembly of Hibiscus sabdariffa L. provides insights into metabolisms of medicinal natural products.</title>
        <authorList>
            <person name="Kim T."/>
        </authorList>
    </citation>
    <scope>NUCLEOTIDE SEQUENCE [LARGE SCALE GENOMIC DNA]</scope>
    <source>
        <strain evidence="2">TK-2024</strain>
        <tissue evidence="2">Old leaves</tissue>
    </source>
</reference>
<organism evidence="2 3">
    <name type="scientific">Hibiscus sabdariffa</name>
    <name type="common">roselle</name>
    <dbReference type="NCBI Taxonomy" id="183260"/>
    <lineage>
        <taxon>Eukaryota</taxon>
        <taxon>Viridiplantae</taxon>
        <taxon>Streptophyta</taxon>
        <taxon>Embryophyta</taxon>
        <taxon>Tracheophyta</taxon>
        <taxon>Spermatophyta</taxon>
        <taxon>Magnoliopsida</taxon>
        <taxon>eudicotyledons</taxon>
        <taxon>Gunneridae</taxon>
        <taxon>Pentapetalae</taxon>
        <taxon>rosids</taxon>
        <taxon>malvids</taxon>
        <taxon>Malvales</taxon>
        <taxon>Malvaceae</taxon>
        <taxon>Malvoideae</taxon>
        <taxon>Hibiscus</taxon>
    </lineage>
</organism>
<comment type="caution">
    <text evidence="2">The sequence shown here is derived from an EMBL/GenBank/DDBJ whole genome shotgun (WGS) entry which is preliminary data.</text>
</comment>
<proteinExistence type="predicted"/>